<dbReference type="RefSeq" id="WP_234994105.1">
    <property type="nucleotide sequence ID" value="NZ_FXAP01000004.1"/>
</dbReference>
<keyword evidence="2" id="KW-0813">Transport</keyword>
<dbReference type="PROSITE" id="PS51257">
    <property type="entry name" value="PROKAR_LIPOPROTEIN"/>
    <property type="match status" value="1"/>
</dbReference>
<keyword evidence="3" id="KW-0732">Signal</keyword>
<comment type="similarity">
    <text evidence="1">Belongs to the bacterial solute-binding protein 1 family.</text>
</comment>
<name>A0A3N2C518_9MICO</name>
<evidence type="ECO:0000256" key="3">
    <source>
        <dbReference type="SAM" id="SignalP"/>
    </source>
</evidence>
<organism evidence="4 5">
    <name type="scientific">Plantibacter flavus</name>
    <dbReference type="NCBI Taxonomy" id="150123"/>
    <lineage>
        <taxon>Bacteria</taxon>
        <taxon>Bacillati</taxon>
        <taxon>Actinomycetota</taxon>
        <taxon>Actinomycetes</taxon>
        <taxon>Micrococcales</taxon>
        <taxon>Microbacteriaceae</taxon>
        <taxon>Plantibacter</taxon>
    </lineage>
</organism>
<dbReference type="AlphaFoldDB" id="A0A3N2C518"/>
<protein>
    <submittedName>
        <fullName evidence="4">Carbohydrate ABC transporter substrate-binding protein (CUT1 family)</fullName>
    </submittedName>
</protein>
<dbReference type="PANTHER" id="PTHR43649:SF29">
    <property type="entry name" value="OSMOPROTECTIVE COMPOUNDS-BINDING PROTEIN GGTB"/>
    <property type="match status" value="1"/>
</dbReference>
<evidence type="ECO:0000256" key="1">
    <source>
        <dbReference type="ARBA" id="ARBA00008520"/>
    </source>
</evidence>
<dbReference type="InterPro" id="IPR006059">
    <property type="entry name" value="SBP"/>
</dbReference>
<dbReference type="Gene3D" id="3.40.190.10">
    <property type="entry name" value="Periplasmic binding protein-like II"/>
    <property type="match status" value="2"/>
</dbReference>
<feature type="chain" id="PRO_5018733389" evidence="3">
    <location>
        <begin position="39"/>
        <end position="453"/>
    </location>
</feature>
<sequence>MPTTARPRTMRPARSTAFVALVAAAALALSGCAGGSSATDPTDVDPKGDIVPREISWLLSRPADGGVITAMEQIADEYAKDHPGFSLNLITTPDRPSYIQKYETLAAANKLPELFDTDATPFAQKLAKQGRMVDVDLLLEDLGLADSYREAALNYQRFDDGSLYMVPFEFQLEFFWYNRSLLEDAGVTVPATLDDFPAMCKALRAKGVTPIALDGQDQWPLERYMAYYPFRMAGPEYIQDLKAGKASFSDPAGKAAAEWLYDLGQAGCFQEGFSSTGYADAQALFTSGKAAVYNIGTWELSNLATDALDPGVRDAVGTFTLPTIDGAVTADNEYVTPSGIGMAVNAKTYDPLVRDFLAFALERYPELYAATGALSPTTSAQTTVPTNATELYASSVAQADGVGPAIAMPWDTQLDPATNTRLQQELTLLVQGDITPDEFIKTMDAALTENVDD</sequence>
<evidence type="ECO:0000313" key="5">
    <source>
        <dbReference type="Proteomes" id="UP000266915"/>
    </source>
</evidence>
<proteinExistence type="inferred from homology"/>
<gene>
    <name evidence="4" type="ORF">EDD42_2683</name>
</gene>
<feature type="signal peptide" evidence="3">
    <location>
        <begin position="1"/>
        <end position="38"/>
    </location>
</feature>
<dbReference type="Pfam" id="PF01547">
    <property type="entry name" value="SBP_bac_1"/>
    <property type="match status" value="1"/>
</dbReference>
<accession>A0A3N2C518</accession>
<dbReference type="SUPFAM" id="SSF53850">
    <property type="entry name" value="Periplasmic binding protein-like II"/>
    <property type="match status" value="1"/>
</dbReference>
<dbReference type="InterPro" id="IPR050490">
    <property type="entry name" value="Bact_solute-bd_prot1"/>
</dbReference>
<comment type="caution">
    <text evidence="4">The sequence shown here is derived from an EMBL/GenBank/DDBJ whole genome shotgun (WGS) entry which is preliminary data.</text>
</comment>
<evidence type="ECO:0000256" key="2">
    <source>
        <dbReference type="ARBA" id="ARBA00022448"/>
    </source>
</evidence>
<reference evidence="4 5" key="1">
    <citation type="submission" date="2018-11" db="EMBL/GenBank/DDBJ databases">
        <title>Sequencing the genomes of 1000 actinobacteria strains.</title>
        <authorList>
            <person name="Klenk H.-P."/>
        </authorList>
    </citation>
    <scope>NUCLEOTIDE SEQUENCE [LARGE SCALE GENOMIC DNA]</scope>
    <source>
        <strain evidence="4 5">DSM 14012</strain>
    </source>
</reference>
<dbReference type="EMBL" id="RKHL01000001">
    <property type="protein sequence ID" value="ROR82592.1"/>
    <property type="molecule type" value="Genomic_DNA"/>
</dbReference>
<evidence type="ECO:0000313" key="4">
    <source>
        <dbReference type="EMBL" id="ROR82592.1"/>
    </source>
</evidence>
<keyword evidence="5" id="KW-1185">Reference proteome</keyword>
<dbReference type="PANTHER" id="PTHR43649">
    <property type="entry name" value="ARABINOSE-BINDING PROTEIN-RELATED"/>
    <property type="match status" value="1"/>
</dbReference>
<dbReference type="Proteomes" id="UP000266915">
    <property type="component" value="Unassembled WGS sequence"/>
</dbReference>